<keyword evidence="3" id="KW-0862">Zinc</keyword>
<dbReference type="InterPro" id="IPR013083">
    <property type="entry name" value="Znf_RING/FYVE/PHD"/>
</dbReference>
<evidence type="ECO:0000256" key="2">
    <source>
        <dbReference type="ARBA" id="ARBA00022771"/>
    </source>
</evidence>
<dbReference type="Ensembl" id="ENSLLET00000015128.1">
    <property type="protein sequence ID" value="ENSLLEP00000014560.1"/>
    <property type="gene ID" value="ENSLLEG00000009256.1"/>
</dbReference>
<dbReference type="PROSITE" id="PS50089">
    <property type="entry name" value="ZF_RING_2"/>
    <property type="match status" value="1"/>
</dbReference>
<dbReference type="SUPFAM" id="SSF49899">
    <property type="entry name" value="Concanavalin A-like lectins/glucanases"/>
    <property type="match status" value="1"/>
</dbReference>
<evidence type="ECO:0000313" key="9">
    <source>
        <dbReference type="Proteomes" id="UP000694569"/>
    </source>
</evidence>
<dbReference type="GO" id="GO:0008270">
    <property type="term" value="F:zinc ion binding"/>
    <property type="evidence" value="ECO:0007669"/>
    <property type="project" value="UniProtKB-KW"/>
</dbReference>
<dbReference type="Pfam" id="PF00643">
    <property type="entry name" value="zf-B_box"/>
    <property type="match status" value="1"/>
</dbReference>
<dbReference type="GeneTree" id="ENSGT01030000234583"/>
<reference evidence="8" key="2">
    <citation type="submission" date="2025-09" db="UniProtKB">
        <authorList>
            <consortium name="Ensembl"/>
        </authorList>
    </citation>
    <scope>IDENTIFICATION</scope>
</reference>
<reference evidence="8" key="1">
    <citation type="submission" date="2025-08" db="UniProtKB">
        <authorList>
            <consortium name="Ensembl"/>
        </authorList>
    </citation>
    <scope>IDENTIFICATION</scope>
</reference>
<organism evidence="8 9">
    <name type="scientific">Leptobrachium leishanense</name>
    <name type="common">Leishan spiny toad</name>
    <dbReference type="NCBI Taxonomy" id="445787"/>
    <lineage>
        <taxon>Eukaryota</taxon>
        <taxon>Metazoa</taxon>
        <taxon>Chordata</taxon>
        <taxon>Craniata</taxon>
        <taxon>Vertebrata</taxon>
        <taxon>Euteleostomi</taxon>
        <taxon>Amphibia</taxon>
        <taxon>Batrachia</taxon>
        <taxon>Anura</taxon>
        <taxon>Pelobatoidea</taxon>
        <taxon>Megophryidae</taxon>
        <taxon>Leptobrachium</taxon>
    </lineage>
</organism>
<keyword evidence="2 4" id="KW-0863">Zinc-finger</keyword>
<dbReference type="InterPro" id="IPR013320">
    <property type="entry name" value="ConA-like_dom_sf"/>
</dbReference>
<dbReference type="Gene3D" id="3.30.160.60">
    <property type="entry name" value="Classic Zinc Finger"/>
    <property type="match status" value="1"/>
</dbReference>
<evidence type="ECO:0000313" key="8">
    <source>
        <dbReference type="Ensembl" id="ENSLLEP00000014560.1"/>
    </source>
</evidence>
<evidence type="ECO:0000256" key="1">
    <source>
        <dbReference type="ARBA" id="ARBA00022723"/>
    </source>
</evidence>
<dbReference type="InterPro" id="IPR051051">
    <property type="entry name" value="E3_ubiq-ligase_TRIM/RNF"/>
</dbReference>
<dbReference type="Gene3D" id="2.60.120.920">
    <property type="match status" value="1"/>
</dbReference>
<feature type="domain" description="B30.2/SPRY" evidence="7">
    <location>
        <begin position="346"/>
        <end position="506"/>
    </location>
</feature>
<proteinExistence type="predicted"/>
<dbReference type="Gene3D" id="3.30.40.10">
    <property type="entry name" value="Zinc/RING finger domain, C3HC4 (zinc finger)"/>
    <property type="match status" value="1"/>
</dbReference>
<feature type="domain" description="RING-type" evidence="5">
    <location>
        <begin position="27"/>
        <end position="62"/>
    </location>
</feature>
<dbReference type="SMART" id="SM00336">
    <property type="entry name" value="BBOX"/>
    <property type="match status" value="1"/>
</dbReference>
<dbReference type="PANTHER" id="PTHR25465:SF41">
    <property type="entry name" value="E3 UBIQUITIN-PROTEIN LIGASE RNF135"/>
    <property type="match status" value="1"/>
</dbReference>
<dbReference type="InterPro" id="IPR001870">
    <property type="entry name" value="B30.2/SPRY"/>
</dbReference>
<dbReference type="SUPFAM" id="SSF57850">
    <property type="entry name" value="RING/U-box"/>
    <property type="match status" value="1"/>
</dbReference>
<protein>
    <submittedName>
        <fullName evidence="8">Uncharacterized protein</fullName>
    </submittedName>
</protein>
<accession>A0A8C5MH47</accession>
<evidence type="ECO:0000259" key="6">
    <source>
        <dbReference type="PROSITE" id="PS50119"/>
    </source>
</evidence>
<keyword evidence="1" id="KW-0479">Metal-binding</keyword>
<keyword evidence="9" id="KW-1185">Reference proteome</keyword>
<dbReference type="PROSITE" id="PS50188">
    <property type="entry name" value="B302_SPRY"/>
    <property type="match status" value="1"/>
</dbReference>
<name>A0A8C5MH47_9ANUR</name>
<dbReference type="PROSITE" id="PS50119">
    <property type="entry name" value="ZF_BBOX"/>
    <property type="match status" value="1"/>
</dbReference>
<dbReference type="Pfam" id="PF13923">
    <property type="entry name" value="zf-C3HC4_2"/>
    <property type="match status" value="1"/>
</dbReference>
<dbReference type="InterPro" id="IPR043136">
    <property type="entry name" value="B30.2/SPRY_sf"/>
</dbReference>
<dbReference type="InterPro" id="IPR000315">
    <property type="entry name" value="Znf_B-box"/>
</dbReference>
<dbReference type="InterPro" id="IPR001841">
    <property type="entry name" value="Znf_RING"/>
</dbReference>
<dbReference type="Proteomes" id="UP000694569">
    <property type="component" value="Unplaced"/>
</dbReference>
<evidence type="ECO:0000259" key="7">
    <source>
        <dbReference type="PROSITE" id="PS50188"/>
    </source>
</evidence>
<evidence type="ECO:0000259" key="5">
    <source>
        <dbReference type="PROSITE" id="PS50089"/>
    </source>
</evidence>
<sequence length="506" mass="56991">MGPFPTAFAFAPPEVMAAAALRQELTCLSVYTDPVTLPSGHSFCQICIEGALDSQLSCPECRQIVRRKTKLKRNLTLCNITKQVTSTEPEKRVKVDVPCTYCDHHVPAAKTCVLCEASLCDKHLLKHTKSSEHVLIDPTDFPEKRKCHIHEKILQYYCPEDDTCICVSCCLVGDHRGHQVKSLSEASEEKKNHLKTTLDILTADRKETKESIRHLCIMKESVQEDAVDMPVRLKALMTDFRRRLEILELQVLGEMSKQVELVSHDLTNEIQLQETESEELSMRINLIEDICRMTDPLAVLQQEVSDETEDCEDDTKSEDLYDDYIDVGLLVTTLNSGLAEIGTAVMNWHKVSYAGKFLDVNVASDLFLNRNTACNNVAVSSNLKMVSQRSIHDESGETHITFQNAPQVLSTTGVSSGRHYYALEACVPGYWRLGLVYPTMERNGEDQAIIGYNDKSWGLERWNDQFSSVHNGKIIKQSLDTTTSPGVWRVGAVSFRLCMMPLDFLH</sequence>
<feature type="domain" description="B box-type" evidence="6">
    <location>
        <begin position="142"/>
        <end position="183"/>
    </location>
</feature>
<dbReference type="CDD" id="cd19769">
    <property type="entry name" value="Bbox2_TRIM16-like"/>
    <property type="match status" value="1"/>
</dbReference>
<dbReference type="SUPFAM" id="SSF57845">
    <property type="entry name" value="B-box zinc-binding domain"/>
    <property type="match status" value="1"/>
</dbReference>
<evidence type="ECO:0000256" key="4">
    <source>
        <dbReference type="PROSITE-ProRule" id="PRU00024"/>
    </source>
</evidence>
<dbReference type="AlphaFoldDB" id="A0A8C5MH47"/>
<evidence type="ECO:0000256" key="3">
    <source>
        <dbReference type="ARBA" id="ARBA00022833"/>
    </source>
</evidence>
<dbReference type="PANTHER" id="PTHR25465">
    <property type="entry name" value="B-BOX DOMAIN CONTAINING"/>
    <property type="match status" value="1"/>
</dbReference>